<gene>
    <name evidence="4" type="ORF">SAMN04489812_3610</name>
</gene>
<evidence type="ECO:0000313" key="5">
    <source>
        <dbReference type="Proteomes" id="UP000199103"/>
    </source>
</evidence>
<keyword evidence="2" id="KW-1133">Transmembrane helix</keyword>
<accession>A0A1H1WG22</accession>
<evidence type="ECO:0000256" key="1">
    <source>
        <dbReference type="ARBA" id="ARBA00022801"/>
    </source>
</evidence>
<keyword evidence="1" id="KW-0378">Hydrolase</keyword>
<protein>
    <submittedName>
        <fullName evidence="4">Acetyl esterase/lipase</fullName>
    </submittedName>
</protein>
<dbReference type="InterPro" id="IPR050300">
    <property type="entry name" value="GDXG_lipolytic_enzyme"/>
</dbReference>
<keyword evidence="5" id="KW-1185">Reference proteome</keyword>
<feature type="domain" description="BD-FAE-like" evidence="3">
    <location>
        <begin position="213"/>
        <end position="427"/>
    </location>
</feature>
<dbReference type="Pfam" id="PF20434">
    <property type="entry name" value="BD-FAE"/>
    <property type="match status" value="1"/>
</dbReference>
<dbReference type="InterPro" id="IPR029058">
    <property type="entry name" value="AB_hydrolase_fold"/>
</dbReference>
<feature type="transmembrane region" description="Helical" evidence="2">
    <location>
        <begin position="151"/>
        <end position="172"/>
    </location>
</feature>
<proteinExistence type="predicted"/>
<keyword evidence="2" id="KW-0812">Transmembrane</keyword>
<dbReference type="SUPFAM" id="SSF53474">
    <property type="entry name" value="alpha/beta-Hydrolases"/>
    <property type="match status" value="1"/>
</dbReference>
<dbReference type="PANTHER" id="PTHR48081">
    <property type="entry name" value="AB HYDROLASE SUPERFAMILY PROTEIN C4A8.06C"/>
    <property type="match status" value="1"/>
</dbReference>
<feature type="transmembrane region" description="Helical" evidence="2">
    <location>
        <begin position="79"/>
        <end position="96"/>
    </location>
</feature>
<evidence type="ECO:0000313" key="4">
    <source>
        <dbReference type="EMBL" id="SDS95256.1"/>
    </source>
</evidence>
<keyword evidence="2" id="KW-0472">Membrane</keyword>
<dbReference type="Gene3D" id="3.40.50.1820">
    <property type="entry name" value="alpha/beta hydrolase"/>
    <property type="match status" value="1"/>
</dbReference>
<feature type="transmembrane region" description="Helical" evidence="2">
    <location>
        <begin position="23"/>
        <end position="46"/>
    </location>
</feature>
<evidence type="ECO:0000256" key="2">
    <source>
        <dbReference type="SAM" id="Phobius"/>
    </source>
</evidence>
<sequence>MLVSADAGGMENVETRRRWRGPLLAIASSAAIGGILAIAVGLPAIWRLSRPYAVTLALLVVIESIGLVWALARVRRLPIGMMVVGAAGIAALWALSEECRILPAPDPFLPLNSTVGIGGWLCAGLQLLVVATTVIRLVLPMRTPGRSARLIGLMATAPLLTVVVLLGILSVVTAGSGFRGPSIPATTRPVTMLPAGRRSTVEYCRPGGVPLPMDLYLPRVAATSDPAPVALYVHGGGLVIGDRRTSGLGAQLAGHDGALFIGLQRRLNASGFVVASIDYRLTPGSDWRAPLSDAKCAVRFLRAHADELGVDPSRIGVWGSSAGGQLASLLGLVGPSAGFDRGQYADRSSAVQAVVDMFGPPDVARYGDAGPFVRMILSVSLGDSPRVRRAMSPASYVRTGAPPFLILQGRRDSAVLFDLSVGFSHALRAAGGSATMVAVDGAGHGLDAPGQRPSPSELTDQVVRFFRTSLG</sequence>
<reference evidence="4 5" key="1">
    <citation type="submission" date="2016-10" db="EMBL/GenBank/DDBJ databases">
        <authorList>
            <person name="de Groot N.N."/>
        </authorList>
    </citation>
    <scope>NUCLEOTIDE SEQUENCE [LARGE SCALE GENOMIC DNA]</scope>
    <source>
        <strain evidence="4 5">DSM 21800</strain>
    </source>
</reference>
<evidence type="ECO:0000259" key="3">
    <source>
        <dbReference type="Pfam" id="PF20434"/>
    </source>
</evidence>
<dbReference type="STRING" id="630515.SAMN04489812_3610"/>
<feature type="transmembrane region" description="Helical" evidence="2">
    <location>
        <begin position="116"/>
        <end position="139"/>
    </location>
</feature>
<feature type="transmembrane region" description="Helical" evidence="2">
    <location>
        <begin position="52"/>
        <end position="72"/>
    </location>
</feature>
<dbReference type="Proteomes" id="UP000199103">
    <property type="component" value="Chromosome I"/>
</dbReference>
<organism evidence="4 5">
    <name type="scientific">Microlunatus soli</name>
    <dbReference type="NCBI Taxonomy" id="630515"/>
    <lineage>
        <taxon>Bacteria</taxon>
        <taxon>Bacillati</taxon>
        <taxon>Actinomycetota</taxon>
        <taxon>Actinomycetes</taxon>
        <taxon>Propionibacteriales</taxon>
        <taxon>Propionibacteriaceae</taxon>
        <taxon>Microlunatus</taxon>
    </lineage>
</organism>
<dbReference type="GO" id="GO:0016787">
    <property type="term" value="F:hydrolase activity"/>
    <property type="evidence" value="ECO:0007669"/>
    <property type="project" value="UniProtKB-KW"/>
</dbReference>
<dbReference type="PANTHER" id="PTHR48081:SF13">
    <property type="entry name" value="ALPHA_BETA HYDROLASE"/>
    <property type="match status" value="1"/>
</dbReference>
<name>A0A1H1WG22_9ACTN</name>
<dbReference type="EMBL" id="LT629772">
    <property type="protein sequence ID" value="SDS95256.1"/>
    <property type="molecule type" value="Genomic_DNA"/>
</dbReference>
<dbReference type="InterPro" id="IPR049492">
    <property type="entry name" value="BD-FAE-like_dom"/>
</dbReference>
<dbReference type="AlphaFoldDB" id="A0A1H1WG22"/>